<dbReference type="InterPro" id="IPR025756">
    <property type="entry name" value="Myb_CC_LHEQLE"/>
</dbReference>
<dbReference type="Gene3D" id="1.10.10.60">
    <property type="entry name" value="Homeodomain-like"/>
    <property type="match status" value="1"/>
</dbReference>
<dbReference type="Proteomes" id="UP000797356">
    <property type="component" value="Chromosome 4"/>
</dbReference>
<comment type="caution">
    <text evidence="5">The sequence shown here is derived from an EMBL/GenBank/DDBJ whole genome shotgun (WGS) entry which is preliminary data.</text>
</comment>
<sequence>MYRQHQGQSDLFSSRAAFPPVLQAGNAPASSGLFLSTDAKPRLKWTPELHQRFIEAVNQLGGADSEYTDKEEYKRIAANFASSSRKYILSSWLIQKFQFSEATPKTVMRLMGIPGLTLYHLKSHLQKYRLSKNFQAQACTGTTKKVTGSVIAADRTSEVRGPPISNTNIASHSNKTMKISEALQMQIEVQRQLHEQLEVQRHLQLRIEAQGKYLQSVLEKAQETLGKQSVGSAGLEAAKVQLSELVNEVSNECIGTAFPSLRESSSLHTLKGQADQFSDYLGDSCLTSYKELQKDQQTHHVSVGLRTYPGNSPLATQQIGEDSMLAQTCFAWCGNVNENRTLPSSTVKESEMTIFPVKESNILSKNVKPEGKNIGGISLSEAKQNEGDGEEPCLEMPNGRRSVVQQESGNQLNGFALPCLTVQLDLNARDDNDPSLGCKLFDLNGFSWS</sequence>
<proteinExistence type="predicted"/>
<evidence type="ECO:0000259" key="4">
    <source>
        <dbReference type="Pfam" id="PF14379"/>
    </source>
</evidence>
<dbReference type="InterPro" id="IPR006447">
    <property type="entry name" value="Myb_dom_plants"/>
</dbReference>
<evidence type="ECO:0000256" key="2">
    <source>
        <dbReference type="ARBA" id="ARBA00023163"/>
    </source>
</evidence>
<dbReference type="Pfam" id="PF14379">
    <property type="entry name" value="Myb_CC_LHEQLE"/>
    <property type="match status" value="1"/>
</dbReference>
<dbReference type="InterPro" id="IPR046955">
    <property type="entry name" value="PHR1-like"/>
</dbReference>
<dbReference type="InterPro" id="IPR009057">
    <property type="entry name" value="Homeodomain-like_sf"/>
</dbReference>
<dbReference type="SUPFAM" id="SSF46689">
    <property type="entry name" value="Homeodomain-like"/>
    <property type="match status" value="1"/>
</dbReference>
<dbReference type="EMBL" id="CM017875">
    <property type="protein sequence ID" value="KAG1338229.1"/>
    <property type="molecule type" value="Genomic_DNA"/>
</dbReference>
<dbReference type="NCBIfam" id="TIGR01557">
    <property type="entry name" value="myb_SHAQKYF"/>
    <property type="match status" value="1"/>
</dbReference>
<feature type="domain" description="MYB-CC type transcription factor LHEQLE-containing" evidence="4">
    <location>
        <begin position="177"/>
        <end position="224"/>
    </location>
</feature>
<dbReference type="OrthoDB" id="747806at2759"/>
<evidence type="ECO:0000256" key="3">
    <source>
        <dbReference type="ARBA" id="ARBA00023242"/>
    </source>
</evidence>
<protein>
    <submittedName>
        <fullName evidence="5">Myb-related protein 2</fullName>
    </submittedName>
</protein>
<keyword evidence="1" id="KW-0805">Transcription regulation</keyword>
<dbReference type="GO" id="GO:0003700">
    <property type="term" value="F:DNA-binding transcription factor activity"/>
    <property type="evidence" value="ECO:0007669"/>
    <property type="project" value="InterPro"/>
</dbReference>
<keyword evidence="2" id="KW-0804">Transcription</keyword>
<dbReference type="AlphaFoldDB" id="A0A8K0I5W1"/>
<keyword evidence="6" id="KW-1185">Reference proteome</keyword>
<keyword evidence="3" id="KW-0539">Nucleus</keyword>
<gene>
    <name evidence="5" type="ORF">COCNU_04G005350</name>
</gene>
<name>A0A8K0I5W1_COCNU</name>
<evidence type="ECO:0000313" key="6">
    <source>
        <dbReference type="Proteomes" id="UP000797356"/>
    </source>
</evidence>
<reference evidence="5" key="1">
    <citation type="journal article" date="2017" name="Gigascience">
        <title>The genome draft of coconut (Cocos nucifera).</title>
        <authorList>
            <person name="Xiao Y."/>
            <person name="Xu P."/>
            <person name="Fan H."/>
            <person name="Baudouin L."/>
            <person name="Xia W."/>
            <person name="Bocs S."/>
            <person name="Xu J."/>
            <person name="Li Q."/>
            <person name="Guo A."/>
            <person name="Zhou L."/>
            <person name="Li J."/>
            <person name="Wu Y."/>
            <person name="Ma Z."/>
            <person name="Armero A."/>
            <person name="Issali A.E."/>
            <person name="Liu N."/>
            <person name="Peng M."/>
            <person name="Yang Y."/>
        </authorList>
    </citation>
    <scope>NUCLEOTIDE SEQUENCE</scope>
    <source>
        <tissue evidence="5">Spear leaf of Hainan Tall coconut</tissue>
    </source>
</reference>
<evidence type="ECO:0000313" key="5">
    <source>
        <dbReference type="EMBL" id="KAG1338229.1"/>
    </source>
</evidence>
<organism evidence="5 6">
    <name type="scientific">Cocos nucifera</name>
    <name type="common">Coconut palm</name>
    <dbReference type="NCBI Taxonomy" id="13894"/>
    <lineage>
        <taxon>Eukaryota</taxon>
        <taxon>Viridiplantae</taxon>
        <taxon>Streptophyta</taxon>
        <taxon>Embryophyta</taxon>
        <taxon>Tracheophyta</taxon>
        <taxon>Spermatophyta</taxon>
        <taxon>Magnoliopsida</taxon>
        <taxon>Liliopsida</taxon>
        <taxon>Arecaceae</taxon>
        <taxon>Arecoideae</taxon>
        <taxon>Cocoseae</taxon>
        <taxon>Attaleinae</taxon>
        <taxon>Cocos</taxon>
    </lineage>
</organism>
<dbReference type="GO" id="GO:0003677">
    <property type="term" value="F:DNA binding"/>
    <property type="evidence" value="ECO:0007669"/>
    <property type="project" value="InterPro"/>
</dbReference>
<evidence type="ECO:0000256" key="1">
    <source>
        <dbReference type="ARBA" id="ARBA00023015"/>
    </source>
</evidence>
<dbReference type="PANTHER" id="PTHR31499">
    <property type="entry name" value="MYB FAMILY TRANSCRIPTION FACTOR PHL11"/>
    <property type="match status" value="1"/>
</dbReference>
<reference evidence="5" key="2">
    <citation type="submission" date="2019-07" db="EMBL/GenBank/DDBJ databases">
        <authorList>
            <person name="Yang Y."/>
            <person name="Bocs S."/>
            <person name="Baudouin L."/>
        </authorList>
    </citation>
    <scope>NUCLEOTIDE SEQUENCE</scope>
    <source>
        <tissue evidence="5">Spear leaf of Hainan Tall coconut</tissue>
    </source>
</reference>
<dbReference type="PANTHER" id="PTHR31499:SF2">
    <property type="entry name" value="MYB-RELATED PROTEIN 2"/>
    <property type="match status" value="1"/>
</dbReference>
<accession>A0A8K0I5W1</accession>